<evidence type="ECO:0000313" key="3">
    <source>
        <dbReference type="Proteomes" id="UP000567885"/>
    </source>
</evidence>
<dbReference type="AlphaFoldDB" id="A0A8H5SZ22"/>
<feature type="domain" description="Nucleoside phosphorylase" evidence="1">
    <location>
        <begin position="12"/>
        <end position="300"/>
    </location>
</feature>
<accession>A0A8H5SZ22</accession>
<dbReference type="Proteomes" id="UP000567885">
    <property type="component" value="Unassembled WGS sequence"/>
</dbReference>
<dbReference type="OrthoDB" id="1577640at2759"/>
<dbReference type="GO" id="GO:0003824">
    <property type="term" value="F:catalytic activity"/>
    <property type="evidence" value="ECO:0007669"/>
    <property type="project" value="InterPro"/>
</dbReference>
<evidence type="ECO:0000259" key="1">
    <source>
        <dbReference type="Pfam" id="PF01048"/>
    </source>
</evidence>
<dbReference type="PANTHER" id="PTHR46082">
    <property type="entry name" value="ATP/GTP-BINDING PROTEIN-RELATED"/>
    <property type="match status" value="1"/>
</dbReference>
<protein>
    <submittedName>
        <fullName evidence="2">Purine uridine phosphorylase</fullName>
    </submittedName>
</protein>
<keyword evidence="3" id="KW-1185">Reference proteome</keyword>
<dbReference type="Pfam" id="PF01048">
    <property type="entry name" value="PNP_UDP_1"/>
    <property type="match status" value="1"/>
</dbReference>
<name>A0A8H5SZ22_FUSHE</name>
<proteinExistence type="predicted"/>
<dbReference type="PANTHER" id="PTHR46082:SF11">
    <property type="entry name" value="AAA+ ATPASE DOMAIN-CONTAINING PROTEIN-RELATED"/>
    <property type="match status" value="1"/>
</dbReference>
<reference evidence="2 3" key="1">
    <citation type="submission" date="2020-05" db="EMBL/GenBank/DDBJ databases">
        <title>Identification and distribution of gene clusters putatively required for synthesis of sphingolipid metabolism inhibitors in phylogenetically diverse species of the filamentous fungus Fusarium.</title>
        <authorList>
            <person name="Kim H.-S."/>
            <person name="Busman M."/>
            <person name="Brown D.W."/>
            <person name="Divon H."/>
            <person name="Uhlig S."/>
            <person name="Proctor R.H."/>
        </authorList>
    </citation>
    <scope>NUCLEOTIDE SEQUENCE [LARGE SCALE GENOMIC DNA]</scope>
    <source>
        <strain evidence="2 3">NRRL 20693</strain>
    </source>
</reference>
<dbReference type="InterPro" id="IPR000845">
    <property type="entry name" value="Nucleoside_phosphorylase_d"/>
</dbReference>
<dbReference type="EMBL" id="JAAGWQ010000200">
    <property type="protein sequence ID" value="KAF5660148.1"/>
    <property type="molecule type" value="Genomic_DNA"/>
</dbReference>
<dbReference type="GO" id="GO:0009116">
    <property type="term" value="P:nucleoside metabolic process"/>
    <property type="evidence" value="ECO:0007669"/>
    <property type="project" value="InterPro"/>
</dbReference>
<dbReference type="SUPFAM" id="SSF53167">
    <property type="entry name" value="Purine and uridine phosphorylases"/>
    <property type="match status" value="1"/>
</dbReference>
<organism evidence="2 3">
    <name type="scientific">Fusarium heterosporum</name>
    <dbReference type="NCBI Taxonomy" id="42747"/>
    <lineage>
        <taxon>Eukaryota</taxon>
        <taxon>Fungi</taxon>
        <taxon>Dikarya</taxon>
        <taxon>Ascomycota</taxon>
        <taxon>Pezizomycotina</taxon>
        <taxon>Sordariomycetes</taxon>
        <taxon>Hypocreomycetidae</taxon>
        <taxon>Hypocreales</taxon>
        <taxon>Nectriaceae</taxon>
        <taxon>Fusarium</taxon>
        <taxon>Fusarium heterosporum species complex</taxon>
    </lineage>
</organism>
<evidence type="ECO:0000313" key="2">
    <source>
        <dbReference type="EMBL" id="KAF5660148.1"/>
    </source>
</evidence>
<gene>
    <name evidence="2" type="ORF">FHETE_9121</name>
</gene>
<comment type="caution">
    <text evidence="2">The sequence shown here is derived from an EMBL/GenBank/DDBJ whole genome shotgun (WGS) entry which is preliminary data.</text>
</comment>
<dbReference type="InterPro" id="IPR035994">
    <property type="entry name" value="Nucleoside_phosphorylase_sf"/>
</dbReference>
<dbReference type="Gene3D" id="3.40.50.1580">
    <property type="entry name" value="Nucleoside phosphorylase domain"/>
    <property type="match status" value="1"/>
</dbReference>
<dbReference type="InterPro" id="IPR053137">
    <property type="entry name" value="NLR-like"/>
</dbReference>
<sequence>MKQLKATDYTVGWITALPAEYLAAQVFLDEDHGQPENRHPNDSNSYQLGAIGKHNVVIAVLPKGEYGTASASGVATNLLRSFPNVRIGLMVGIGGGVPKLPDNDIRLGDVVVSTPGNGHGGVLQYDYGKSVQEMRFQQTRSLNQPPQVLLTAMAGLTTKHERHGNRLPEAVDEVLNKWPNLRQKYGRPPPDTDLLFKSGFVHGGGQCAASCGRDLTNTIPRPERETCYGNDLAIHYGTIASGNSLMKDAILRDTLAAEQNALCFEMEAAGLMNRFPCLAVRGICDYSDSHKSKEWQGFAAMVAAAYAKDLICYLTPEVVQTEQRLSSILAVN</sequence>